<dbReference type="InterPro" id="IPR015712">
    <property type="entry name" value="DNA-dir_RNA_pol_su2"/>
</dbReference>
<dbReference type="EC" id="2.7.7.6" evidence="6 8"/>
<dbReference type="Pfam" id="PF00562">
    <property type="entry name" value="RNA_pol_Rpb2_6"/>
    <property type="match status" value="1"/>
</dbReference>
<dbReference type="Gene3D" id="2.40.50.150">
    <property type="match status" value="1"/>
</dbReference>
<comment type="catalytic activity">
    <reaction evidence="5 6 8">
        <text>RNA(n) + a ribonucleoside 5'-triphosphate = RNA(n+1) + diphosphate</text>
        <dbReference type="Rhea" id="RHEA:21248"/>
        <dbReference type="Rhea" id="RHEA-COMP:14527"/>
        <dbReference type="Rhea" id="RHEA-COMP:17342"/>
        <dbReference type="ChEBI" id="CHEBI:33019"/>
        <dbReference type="ChEBI" id="CHEBI:61557"/>
        <dbReference type="ChEBI" id="CHEBI:140395"/>
        <dbReference type="EC" id="2.7.7.6"/>
    </reaction>
</comment>
<evidence type="ECO:0000256" key="5">
    <source>
        <dbReference type="ARBA" id="ARBA00048552"/>
    </source>
</evidence>
<dbReference type="InterPro" id="IPR037034">
    <property type="entry name" value="RNA_pol_Rpb2_2_sf"/>
</dbReference>
<name>A0A2H0WRK3_9BACT</name>
<feature type="domain" description="DNA-directed RNA polymerase beta subunit external 1" evidence="14">
    <location>
        <begin position="459"/>
        <end position="531"/>
    </location>
</feature>
<dbReference type="GO" id="GO:0000428">
    <property type="term" value="C:DNA-directed RNA polymerase complex"/>
    <property type="evidence" value="ECO:0007669"/>
    <property type="project" value="UniProtKB-KW"/>
</dbReference>
<evidence type="ECO:0000256" key="3">
    <source>
        <dbReference type="ARBA" id="ARBA00022695"/>
    </source>
</evidence>
<evidence type="ECO:0000313" key="16">
    <source>
        <dbReference type="Proteomes" id="UP000231282"/>
    </source>
</evidence>
<evidence type="ECO:0000259" key="10">
    <source>
        <dbReference type="Pfam" id="PF04560"/>
    </source>
</evidence>
<dbReference type="AlphaFoldDB" id="A0A2H0WRK3"/>
<evidence type="ECO:0000259" key="12">
    <source>
        <dbReference type="Pfam" id="PF04563"/>
    </source>
</evidence>
<comment type="caution">
    <text evidence="15">The sequence shown here is derived from an EMBL/GenBank/DDBJ whole genome shotgun (WGS) entry which is preliminary data.</text>
</comment>
<dbReference type="InterPro" id="IPR007642">
    <property type="entry name" value="RNA_pol_Rpb2_2"/>
</dbReference>
<dbReference type="Pfam" id="PF04561">
    <property type="entry name" value="RNA_pol_Rpb2_2"/>
    <property type="match status" value="1"/>
</dbReference>
<reference evidence="16" key="1">
    <citation type="submission" date="2017-09" db="EMBL/GenBank/DDBJ databases">
        <title>Depth-based differentiation of microbial function through sediment-hosted aquifers and enrichment of novel symbionts in the deep terrestrial subsurface.</title>
        <authorList>
            <person name="Probst A.J."/>
            <person name="Ladd B."/>
            <person name="Jarett J.K."/>
            <person name="Geller-Mcgrath D.E."/>
            <person name="Sieber C.M.K."/>
            <person name="Emerson J.B."/>
            <person name="Anantharaman K."/>
            <person name="Thomas B.C."/>
            <person name="Malmstrom R."/>
            <person name="Stieglmeier M."/>
            <person name="Klingl A."/>
            <person name="Woyke T."/>
            <person name="Ryan C.M."/>
            <person name="Banfield J.F."/>
        </authorList>
    </citation>
    <scope>NUCLEOTIDE SEQUENCE [LARGE SCALE GENOMIC DNA]</scope>
</reference>
<feature type="domain" description="RNA polymerase Rpb2" evidence="10">
    <location>
        <begin position="985"/>
        <end position="1057"/>
    </location>
</feature>
<dbReference type="Pfam" id="PF04563">
    <property type="entry name" value="RNA_pol_Rpb2_1"/>
    <property type="match status" value="1"/>
</dbReference>
<dbReference type="PROSITE" id="PS01166">
    <property type="entry name" value="RNA_POL_BETA"/>
    <property type="match status" value="1"/>
</dbReference>
<dbReference type="GO" id="GO:0003677">
    <property type="term" value="F:DNA binding"/>
    <property type="evidence" value="ECO:0007669"/>
    <property type="project" value="UniProtKB-UniRule"/>
</dbReference>
<dbReference type="InterPro" id="IPR037033">
    <property type="entry name" value="DNA-dir_RNAP_su2_hyb_sf"/>
</dbReference>
<keyword evidence="3 6" id="KW-0548">Nucleotidyltransferase</keyword>
<evidence type="ECO:0000313" key="15">
    <source>
        <dbReference type="EMBL" id="PIS15280.1"/>
    </source>
</evidence>
<evidence type="ECO:0000259" key="13">
    <source>
        <dbReference type="Pfam" id="PF04565"/>
    </source>
</evidence>
<dbReference type="Pfam" id="PF04560">
    <property type="entry name" value="RNA_pol_Rpb2_7"/>
    <property type="match status" value="1"/>
</dbReference>
<dbReference type="InterPro" id="IPR007641">
    <property type="entry name" value="RNA_pol_Rpb2_7"/>
</dbReference>
<dbReference type="InterPro" id="IPR019462">
    <property type="entry name" value="DNA-dir_RNA_pol_bsu_external_1"/>
</dbReference>
<protein>
    <recommendedName>
        <fullName evidence="6 8">DNA-directed RNA polymerase subunit beta</fullName>
        <shortName evidence="6">RNAP subunit beta</shortName>
        <ecNumber evidence="6 8">2.7.7.6</ecNumber>
    </recommendedName>
    <alternativeName>
        <fullName evidence="6">RNA polymerase subunit beta</fullName>
    </alternativeName>
    <alternativeName>
        <fullName evidence="6">Transcriptase subunit beta</fullName>
    </alternativeName>
</protein>
<dbReference type="InterPro" id="IPR007645">
    <property type="entry name" value="RNA_pol_Rpb2_3"/>
</dbReference>
<dbReference type="Pfam" id="PF04565">
    <property type="entry name" value="RNA_pol_Rpb2_3"/>
    <property type="match status" value="1"/>
</dbReference>
<dbReference type="SUPFAM" id="SSF64484">
    <property type="entry name" value="beta and beta-prime subunits of DNA dependent RNA-polymerase"/>
    <property type="match status" value="1"/>
</dbReference>
<dbReference type="InterPro" id="IPR042107">
    <property type="entry name" value="DNA-dir_RNA_pol_bsu_ext_1_sf"/>
</dbReference>
<dbReference type="InterPro" id="IPR007121">
    <property type="entry name" value="RNA_pol_bsu_CS"/>
</dbReference>
<evidence type="ECO:0000259" key="14">
    <source>
        <dbReference type="Pfam" id="PF10385"/>
    </source>
</evidence>
<feature type="domain" description="RNA polymerase Rpb2" evidence="13">
    <location>
        <begin position="382"/>
        <end position="449"/>
    </location>
</feature>
<keyword evidence="1 6" id="KW-0240">DNA-directed RNA polymerase</keyword>
<dbReference type="InterPro" id="IPR007120">
    <property type="entry name" value="DNA-dir_RNAP_su2_dom"/>
</dbReference>
<keyword evidence="2 6" id="KW-0808">Transferase</keyword>
<dbReference type="InterPro" id="IPR007644">
    <property type="entry name" value="RNA_pol_bsu_protrusion"/>
</dbReference>
<proteinExistence type="inferred from homology"/>
<dbReference type="GO" id="GO:0032549">
    <property type="term" value="F:ribonucleoside binding"/>
    <property type="evidence" value="ECO:0007669"/>
    <property type="project" value="InterPro"/>
</dbReference>
<evidence type="ECO:0000259" key="9">
    <source>
        <dbReference type="Pfam" id="PF00562"/>
    </source>
</evidence>
<dbReference type="InterPro" id="IPR014724">
    <property type="entry name" value="RNA_pol_RPB2_OB-fold"/>
</dbReference>
<dbReference type="Gene3D" id="2.30.150.10">
    <property type="entry name" value="DNA-directed RNA polymerase, beta subunit, external 1 domain"/>
    <property type="match status" value="1"/>
</dbReference>
<evidence type="ECO:0000256" key="8">
    <source>
        <dbReference type="RuleBase" id="RU363031"/>
    </source>
</evidence>
<dbReference type="Gene3D" id="3.90.1800.10">
    <property type="entry name" value="RNA polymerase alpha subunit dimerisation domain"/>
    <property type="match status" value="1"/>
</dbReference>
<comment type="subunit">
    <text evidence="6 8">The RNAP catalytic core consists of 2 alpha, 1 beta, 1 beta' and 1 omega subunit. When a sigma factor is associated with the core the holoenzyme is formed, which can initiate transcription.</text>
</comment>
<evidence type="ECO:0000256" key="4">
    <source>
        <dbReference type="ARBA" id="ARBA00023163"/>
    </source>
</evidence>
<dbReference type="GO" id="GO:0003899">
    <property type="term" value="F:DNA-directed RNA polymerase activity"/>
    <property type="evidence" value="ECO:0007669"/>
    <property type="project" value="UniProtKB-UniRule"/>
</dbReference>
<dbReference type="CDD" id="cd00653">
    <property type="entry name" value="RNA_pol_B_RPB2"/>
    <property type="match status" value="1"/>
</dbReference>
<accession>A0A2H0WRK3</accession>
<organism evidence="15 16">
    <name type="scientific">Candidatus Shapirobacteria bacterium CG09_land_8_20_14_0_10_38_17</name>
    <dbReference type="NCBI Taxonomy" id="1974884"/>
    <lineage>
        <taxon>Bacteria</taxon>
        <taxon>Candidatus Shapironibacteriota</taxon>
    </lineage>
</organism>
<comment type="function">
    <text evidence="6 8">DNA-dependent RNA polymerase catalyzes the transcription of DNA into RNA using the four ribonucleoside triphosphates as substrates.</text>
</comment>
<dbReference type="PANTHER" id="PTHR20856">
    <property type="entry name" value="DNA-DIRECTED RNA POLYMERASE I SUBUNIT 2"/>
    <property type="match status" value="1"/>
</dbReference>
<dbReference type="EMBL" id="PEZH01000013">
    <property type="protein sequence ID" value="PIS15280.1"/>
    <property type="molecule type" value="Genomic_DNA"/>
</dbReference>
<dbReference type="InterPro" id="IPR010243">
    <property type="entry name" value="RNA_pol_bsu_bac"/>
</dbReference>
<evidence type="ECO:0000256" key="7">
    <source>
        <dbReference type="RuleBase" id="RU000434"/>
    </source>
</evidence>
<evidence type="ECO:0000256" key="6">
    <source>
        <dbReference type="HAMAP-Rule" id="MF_01321"/>
    </source>
</evidence>
<dbReference type="GO" id="GO:0006351">
    <property type="term" value="P:DNA-templated transcription"/>
    <property type="evidence" value="ECO:0007669"/>
    <property type="project" value="UniProtKB-UniRule"/>
</dbReference>
<dbReference type="Gene3D" id="3.90.1110.10">
    <property type="entry name" value="RNA polymerase Rpb2, domain 2"/>
    <property type="match status" value="1"/>
</dbReference>
<dbReference type="NCBIfam" id="NF001616">
    <property type="entry name" value="PRK00405.1"/>
    <property type="match status" value="1"/>
</dbReference>
<dbReference type="Gene3D" id="2.40.50.100">
    <property type="match status" value="1"/>
</dbReference>
<keyword evidence="4 6" id="KW-0804">Transcription</keyword>
<comment type="similarity">
    <text evidence="6 7">Belongs to the RNA polymerase beta chain family.</text>
</comment>
<sequence length="1072" mass="120161">MEKHQKKRRFFLGRKYSALPSLDLLAIQKESWQQFLDKGIRKGLDSISPIEDRSGKKWQLTLGECYISSPTISIEEALKKRLSYNVPVEIDVALTHKLSGRIWSKKIYLFDLPQMTPRGTFIINGVERAIVIQITRAPGVYFSLEVDKRTGRAMAQAEIRPLYGSWLEFMVGNNDVISVRIDRRHKLPVTLFLRALGLIDDKEIIGQFSDFIIPTLAVDSAKTRDEALIEIHQKMRPGEPSLLENAEDFFSNLFFNPRHYDLSKVGRFKINKRLGLDIANTSENYVLKKADIFATLSYLIDLQKGRGKVDDIDHLANRYLRCVGELIAQVPFRVGLARFERIIQERLILLFENKINLSFLVNSRPIIAAINQFFRTNRLSTILDRTNPLSELDNLRRLSVMGPGGLTRERAPFSIRDVSSSQYGRICPVRSPEGQNIGLVTYLALFARVNEYGFLETPYRKVKKIKRGNKVKVRATDEIIYLSADDEESYYITSGDVAVDKNGHFLDSLVPARYHGEFIEIPVSRVQLIDICPQQVVGAAASLIPFLDHDEPARALMGSHMACQAVPLVKCEAPIVGTGMEKVIPEAMEQIVRARHSGKVIYADGKRVEVKLDKPSKIKKEIYPIQKFVRTSPYGTCYSQRPVVSIGDRVRKGSLLIDGPACDQGELALGKNLLIAYCLYEGLGFEDAIVISDRLLYEDTFTSIAINEYHAEVAETKLGPEELTADIPNISEPELAHLGSDGIVVIGSFVKPGDILVGKIAPKGETELTAEERLLRAIFGEKAREVRDTSLRLPHGIEGIVIGVDILDRKEEKEFARGIDKVVTVKVAQMRRIKVGDKLAGRHGNKGVISKIVPQADMPYLSDGTPVDIIISPLSVLSRMNLGQLLEAHFGWVAKQLDYKVELPVFEKFDEHFLENEFKKAGMPTDYRTVLYDGRTGQPYKERVVVGIAYILKLVHMVEDKVHARSTGPYSLVTQQPLGGKAQMGGQRFGEMEVWALEAHRAAHMLQEMLTIKSDDVSGRGKAFEAIVKGMPIPKSKVPESFKVLLSELKSLGLSITPQGTIEGKETVEEGE</sequence>
<dbReference type="Proteomes" id="UP000231282">
    <property type="component" value="Unassembled WGS sequence"/>
</dbReference>
<dbReference type="HAMAP" id="MF_01321">
    <property type="entry name" value="RNApol_bact_RpoB"/>
    <property type="match status" value="1"/>
</dbReference>
<evidence type="ECO:0000256" key="2">
    <source>
        <dbReference type="ARBA" id="ARBA00022679"/>
    </source>
</evidence>
<evidence type="ECO:0000256" key="1">
    <source>
        <dbReference type="ARBA" id="ARBA00022478"/>
    </source>
</evidence>
<dbReference type="Gene3D" id="2.40.270.10">
    <property type="entry name" value="DNA-directed RNA polymerase, subunit 2, domain 6"/>
    <property type="match status" value="1"/>
</dbReference>
<evidence type="ECO:0000259" key="11">
    <source>
        <dbReference type="Pfam" id="PF04561"/>
    </source>
</evidence>
<feature type="domain" description="RNA polymerase beta subunit protrusion" evidence="12">
    <location>
        <begin position="24"/>
        <end position="366"/>
    </location>
</feature>
<dbReference type="Pfam" id="PF10385">
    <property type="entry name" value="RNA_pol_Rpb2_45"/>
    <property type="match status" value="1"/>
</dbReference>
<gene>
    <name evidence="6" type="primary">rpoB</name>
    <name evidence="15" type="ORF">COT63_00780</name>
</gene>
<dbReference type="Gene3D" id="3.90.1100.10">
    <property type="match status" value="1"/>
</dbReference>
<feature type="domain" description="RNA polymerase Rpb2" evidence="11">
    <location>
        <begin position="136"/>
        <end position="321"/>
    </location>
</feature>
<feature type="domain" description="DNA-directed RNA polymerase subunit 2 hybrid-binding" evidence="9">
    <location>
        <begin position="594"/>
        <end position="983"/>
    </location>
</feature>